<dbReference type="RefSeq" id="WP_060587036.1">
    <property type="nucleotide sequence ID" value="NZ_CP013067.1"/>
</dbReference>
<dbReference type="Proteomes" id="UP000058114">
    <property type="component" value="Chromosome"/>
</dbReference>
<dbReference type="KEGG" id="asr:WL1483_1189"/>
<dbReference type="Pfam" id="PF11854">
    <property type="entry name" value="MtrB_PioB"/>
    <property type="match status" value="1"/>
</dbReference>
<gene>
    <name evidence="6" type="ORF">WL1483_1189</name>
</gene>
<dbReference type="NCBIfam" id="TIGR03509">
    <property type="entry name" value="OMP_MtrB_PioB"/>
    <property type="match status" value="1"/>
</dbReference>
<reference evidence="7" key="1">
    <citation type="submission" date="2015-10" db="EMBL/GenBank/DDBJ databases">
        <title>Complete Genome Sequence of Aeromonas schubertii strain WL1483.</title>
        <authorList>
            <person name="Liu L."/>
        </authorList>
    </citation>
    <scope>NUCLEOTIDE SEQUENCE [LARGE SCALE GENOMIC DNA]</scope>
    <source>
        <strain evidence="7">WL1483</strain>
    </source>
</reference>
<accession>A0A0S2SG49</accession>
<sequence>MRHYTLCLPLLTAFASQAADDYDLQRARATDTERWRCNACEPYQGWHGDVGLGVGYMNDDGASRFRNWVPTNYDQGMLGTLNTDLDYRGEGSEYGHIEATDLGLKRFSVATEAGRYDGLRGRFEYRESPYYWNRGVSVYQGEEGVLSAGPLTPFDKETLRKQVSLGLKFTPKSPWQPHASLRHETRRSTLTGYTSTLPGMGPMPGWLPIPQDQKTTLMDAGVSYLAKGWLVDLSYYGTLYTNEHQALYYGSQANPYLNDRAYEPDNDYHRLTLSGRRSWDRQSLTGRVMMSQATSSGGLNPFANTPVTQDNFNGRVETWQADARWLNRLSRSLTLKASAEHHDRQDKSDRQVVIGKLRPPTDRSHTKGDLGATYRLSRAIKLEGGYLYRGDRREEADRRETDLHTLYVRGRYQPVGPWSAGTRLSLSRRTGSEWLGDSGGTPTLRQYYLADRDRAELRGDLTWQVNDPLTLTAEAWWAEDSYPEPDIGRSQDRDYGVDLSASWSLPEQLDLNLFLNQQWIGSDQQHAYAYAPDWAPYQTRVRDEISTLGLGLTKRKVLERDLTLGLDYSYSYGRGRNEASAGYDYPDLTSTLHRLSGYALYQLDERQALRVDLRYERVSGEDYLYLGEEANLGEWNQHYGGYFGGVSWLYHF</sequence>
<protein>
    <submittedName>
        <fullName evidence="6">Outer membrane protein</fullName>
    </submittedName>
</protein>
<dbReference type="InterPro" id="IPR036942">
    <property type="entry name" value="Beta-barrel_TonB_sf"/>
</dbReference>
<keyword evidence="3" id="KW-0998">Cell outer membrane</keyword>
<keyword evidence="5" id="KW-0732">Signal</keyword>
<evidence type="ECO:0000256" key="3">
    <source>
        <dbReference type="ARBA" id="ARBA00023237"/>
    </source>
</evidence>
<feature type="signal peptide" evidence="5">
    <location>
        <begin position="1"/>
        <end position="18"/>
    </location>
</feature>
<evidence type="ECO:0000256" key="1">
    <source>
        <dbReference type="ARBA" id="ARBA00004442"/>
    </source>
</evidence>
<dbReference type="EMBL" id="CP013067">
    <property type="protein sequence ID" value="ALP40608.1"/>
    <property type="molecule type" value="Genomic_DNA"/>
</dbReference>
<feature type="region of interest" description="Disordered" evidence="4">
    <location>
        <begin position="337"/>
        <end position="369"/>
    </location>
</feature>
<organism evidence="6 7">
    <name type="scientific">Aeromonas schubertii</name>
    <dbReference type="NCBI Taxonomy" id="652"/>
    <lineage>
        <taxon>Bacteria</taxon>
        <taxon>Pseudomonadati</taxon>
        <taxon>Pseudomonadota</taxon>
        <taxon>Gammaproteobacteria</taxon>
        <taxon>Aeromonadales</taxon>
        <taxon>Aeromonadaceae</taxon>
        <taxon>Aeromonas</taxon>
    </lineage>
</organism>
<evidence type="ECO:0000313" key="6">
    <source>
        <dbReference type="EMBL" id="ALP40608.1"/>
    </source>
</evidence>
<proteinExistence type="predicted"/>
<dbReference type="Gene3D" id="2.40.170.20">
    <property type="entry name" value="TonB-dependent receptor, beta-barrel domain"/>
    <property type="match status" value="1"/>
</dbReference>
<dbReference type="GO" id="GO:0009279">
    <property type="term" value="C:cell outer membrane"/>
    <property type="evidence" value="ECO:0007669"/>
    <property type="project" value="UniProtKB-SubCell"/>
</dbReference>
<comment type="subcellular location">
    <subcellularLocation>
        <location evidence="1">Cell outer membrane</location>
    </subcellularLocation>
</comment>
<dbReference type="InterPro" id="IPR020016">
    <property type="entry name" value="Decahaem-assoc_OM_MtrB/PioB"/>
</dbReference>
<keyword evidence="2" id="KW-0472">Membrane</keyword>
<dbReference type="SUPFAM" id="SSF56935">
    <property type="entry name" value="Porins"/>
    <property type="match status" value="2"/>
</dbReference>
<evidence type="ECO:0000256" key="2">
    <source>
        <dbReference type="ARBA" id="ARBA00023136"/>
    </source>
</evidence>
<name>A0A0S2SG49_9GAMM</name>
<dbReference type="PATRIC" id="fig|652.5.peg.3114"/>
<reference evidence="6 7" key="2">
    <citation type="journal article" date="2016" name="Genome Announc.">
        <title>Complete Genome Sequence of the Highly Virulent Aeromonas schubertii Strain WL1483, Isolated from Diseased Snakehead Fish (Channa argus) in China.</title>
        <authorList>
            <person name="Liu L."/>
            <person name="Li N."/>
            <person name="Zhang D."/>
            <person name="Fu X."/>
            <person name="Shi C."/>
            <person name="Lin Q."/>
            <person name="Hao G."/>
        </authorList>
    </citation>
    <scope>NUCLEOTIDE SEQUENCE [LARGE SCALE GENOMIC DNA]</scope>
    <source>
        <strain evidence="6 7">WL1483</strain>
    </source>
</reference>
<evidence type="ECO:0000256" key="5">
    <source>
        <dbReference type="SAM" id="SignalP"/>
    </source>
</evidence>
<dbReference type="AlphaFoldDB" id="A0A0S2SG49"/>
<feature type="compositionally biased region" description="Basic and acidic residues" evidence="4">
    <location>
        <begin position="359"/>
        <end position="368"/>
    </location>
</feature>
<feature type="chain" id="PRO_5006604365" evidence="5">
    <location>
        <begin position="19"/>
        <end position="652"/>
    </location>
</feature>
<evidence type="ECO:0000256" key="4">
    <source>
        <dbReference type="SAM" id="MobiDB-lite"/>
    </source>
</evidence>
<evidence type="ECO:0000313" key="7">
    <source>
        <dbReference type="Proteomes" id="UP000058114"/>
    </source>
</evidence>
<feature type="compositionally biased region" description="Basic and acidic residues" evidence="4">
    <location>
        <begin position="338"/>
        <end position="350"/>
    </location>
</feature>